<evidence type="ECO:0000313" key="2">
    <source>
        <dbReference type="EMBL" id="CAJ2506943.1"/>
    </source>
</evidence>
<protein>
    <submittedName>
        <fullName evidence="2">Uu.00g081290.m01.CDS01</fullName>
    </submittedName>
</protein>
<accession>A0AAI8VL85</accession>
<evidence type="ECO:0000313" key="3">
    <source>
        <dbReference type="Proteomes" id="UP001295740"/>
    </source>
</evidence>
<comment type="caution">
    <text evidence="2">The sequence shown here is derived from an EMBL/GenBank/DDBJ whole genome shotgun (WGS) entry which is preliminary data.</text>
</comment>
<name>A0AAI8VL85_9PEZI</name>
<proteinExistence type="predicted"/>
<evidence type="ECO:0000256" key="1">
    <source>
        <dbReference type="SAM" id="MobiDB-lite"/>
    </source>
</evidence>
<keyword evidence="3" id="KW-1185">Reference proteome</keyword>
<gene>
    <name evidence="2" type="ORF">KHLLAP_LOCUS7411</name>
</gene>
<organism evidence="2 3">
    <name type="scientific">Anthostomella pinea</name>
    <dbReference type="NCBI Taxonomy" id="933095"/>
    <lineage>
        <taxon>Eukaryota</taxon>
        <taxon>Fungi</taxon>
        <taxon>Dikarya</taxon>
        <taxon>Ascomycota</taxon>
        <taxon>Pezizomycotina</taxon>
        <taxon>Sordariomycetes</taxon>
        <taxon>Xylariomycetidae</taxon>
        <taxon>Xylariales</taxon>
        <taxon>Xylariaceae</taxon>
        <taxon>Anthostomella</taxon>
    </lineage>
</organism>
<reference evidence="2" key="1">
    <citation type="submission" date="2023-10" db="EMBL/GenBank/DDBJ databases">
        <authorList>
            <person name="Hackl T."/>
        </authorList>
    </citation>
    <scope>NUCLEOTIDE SEQUENCE</scope>
</reference>
<dbReference type="EMBL" id="CAUWAG010000010">
    <property type="protein sequence ID" value="CAJ2506943.1"/>
    <property type="molecule type" value="Genomic_DNA"/>
</dbReference>
<dbReference type="Proteomes" id="UP001295740">
    <property type="component" value="Unassembled WGS sequence"/>
</dbReference>
<feature type="region of interest" description="Disordered" evidence="1">
    <location>
        <begin position="46"/>
        <end position="70"/>
    </location>
</feature>
<sequence length="70" mass="7769">MNELIKLPSFMVFRVQQARATGSRRRLGSVPALAAFDGAATGEANNRFRSSAQHPKARARAYSRGQCYRL</sequence>
<dbReference type="AlphaFoldDB" id="A0AAI8VL85"/>